<dbReference type="InterPro" id="IPR052801">
    <property type="entry name" value="Ankyrin-EF-hand"/>
</dbReference>
<dbReference type="STRING" id="29341.RSJ17_02220"/>
<evidence type="ECO:0000313" key="3">
    <source>
        <dbReference type="EMBL" id="KIE45689.1"/>
    </source>
</evidence>
<dbReference type="PANTHER" id="PTHR24127">
    <property type="entry name" value="ANKYRIN REPEAT AND EF-HAND DOMAIN-CONTAINING PROTEIN 1"/>
    <property type="match status" value="1"/>
</dbReference>
<proteinExistence type="predicted"/>
<dbReference type="PANTHER" id="PTHR24127:SF1">
    <property type="entry name" value="ANKYRIN REPEAT AND EF-HAND DOMAIN-CONTAINING PROTEIN 1"/>
    <property type="match status" value="1"/>
</dbReference>
<reference evidence="3 4" key="1">
    <citation type="journal article" date="2015" name="Infect. Genet. Evol.">
        <title>Genomic sequences of six botulinum neurotoxin-producing strains representing three clostridial species illustrate the mobility and diversity of botulinum neurotoxin genes.</title>
        <authorList>
            <person name="Smith T.J."/>
            <person name="Hill K.K."/>
            <person name="Xie G."/>
            <person name="Foley B.T."/>
            <person name="Williamson C.H."/>
            <person name="Foster J.T."/>
            <person name="Johnson S.L."/>
            <person name="Chertkov O."/>
            <person name="Teshima H."/>
            <person name="Gibbons H.S."/>
            <person name="Johnsky L.A."/>
            <person name="Karavis M.A."/>
            <person name="Smith L.A."/>
        </authorList>
    </citation>
    <scope>NUCLEOTIDE SEQUENCE [LARGE SCALE GENOMIC DNA]</scope>
    <source>
        <strain evidence="3 4">CDC 2741</strain>
    </source>
</reference>
<dbReference type="RefSeq" id="WP_052268176.1">
    <property type="nucleotide sequence ID" value="NZ_AYSO01000018.1"/>
</dbReference>
<dbReference type="SUPFAM" id="SSF103359">
    <property type="entry name" value="Suppressor of Fused, N-terminal domain"/>
    <property type="match status" value="1"/>
</dbReference>
<feature type="domain" description="Suppressor of fused-like" evidence="2">
    <location>
        <begin position="210"/>
        <end position="369"/>
    </location>
</feature>
<dbReference type="Pfam" id="PF12796">
    <property type="entry name" value="Ank_2"/>
    <property type="match status" value="1"/>
</dbReference>
<keyword evidence="4" id="KW-1185">Reference proteome</keyword>
<protein>
    <submittedName>
        <fullName evidence="3">Ankyrin repeat family protein</fullName>
    </submittedName>
</protein>
<feature type="repeat" description="ANK" evidence="1">
    <location>
        <begin position="70"/>
        <end position="102"/>
    </location>
</feature>
<dbReference type="Gene3D" id="1.25.40.20">
    <property type="entry name" value="Ankyrin repeat-containing domain"/>
    <property type="match status" value="1"/>
</dbReference>
<dbReference type="InterPro" id="IPR036770">
    <property type="entry name" value="Ankyrin_rpt-contain_sf"/>
</dbReference>
<organism evidence="3 4">
    <name type="scientific">Clostridium argentinense CDC 2741</name>
    <dbReference type="NCBI Taxonomy" id="1418104"/>
    <lineage>
        <taxon>Bacteria</taxon>
        <taxon>Bacillati</taxon>
        <taxon>Bacillota</taxon>
        <taxon>Clostridia</taxon>
        <taxon>Eubacteriales</taxon>
        <taxon>Clostridiaceae</taxon>
        <taxon>Clostridium</taxon>
    </lineage>
</organism>
<dbReference type="AlphaFoldDB" id="A0A0C1TYB0"/>
<feature type="repeat" description="ANK" evidence="1">
    <location>
        <begin position="36"/>
        <end position="68"/>
    </location>
</feature>
<dbReference type="InterPro" id="IPR020941">
    <property type="entry name" value="SUFU-like_domain"/>
</dbReference>
<name>A0A0C1TYB0_9CLOT</name>
<evidence type="ECO:0000313" key="4">
    <source>
        <dbReference type="Proteomes" id="UP000031366"/>
    </source>
</evidence>
<dbReference type="PROSITE" id="PS50297">
    <property type="entry name" value="ANK_REP_REGION"/>
    <property type="match status" value="2"/>
</dbReference>
<dbReference type="InterPro" id="IPR037181">
    <property type="entry name" value="SUFU_N"/>
</dbReference>
<evidence type="ECO:0000259" key="2">
    <source>
        <dbReference type="Pfam" id="PF05076"/>
    </source>
</evidence>
<dbReference type="Proteomes" id="UP000031366">
    <property type="component" value="Unassembled WGS sequence"/>
</dbReference>
<dbReference type="EMBL" id="AYSO01000018">
    <property type="protein sequence ID" value="KIE45689.1"/>
    <property type="molecule type" value="Genomic_DNA"/>
</dbReference>
<dbReference type="Pfam" id="PF05076">
    <property type="entry name" value="SUFU"/>
    <property type="match status" value="1"/>
</dbReference>
<sequence length="381" mass="43856">MTILGKIYVAIMKHDLDSLKKLLEEHPEYINYVDSSDGTLLHRAAMDGNVEIVKYLLSLGLDINKRSGEFDCSALKNAVSYENIDVVKYLLDAGAEIDTSDIFRNPLFSVTRNEKVDCTKLLIEKGIDVSVSYKKEDGELWDALRQARVYARNREIVDIIEKEANKKLDDKAERKEEFDCQYSDKVVNHIEKHLGTIDQTISEIIPGSKVKIDINIIKPTKEKDYITLITKGMSDYPMGYSEDDDEYKYAELMMKLPSNWNLDKNSCKTDRYGWPLRILRRFAHLPHQNEGYITERVIIPNGIPGDVPLPFHVDTWLSTIMFCISEDIPSLPLDKNEKVDFFTLVPICEEEIDSARRMGSNKFMHTLPTRDVVDEERGFED</sequence>
<accession>A0A0C1TYB0</accession>
<gene>
    <name evidence="3" type="ORF">U732_2358</name>
</gene>
<dbReference type="SUPFAM" id="SSF48403">
    <property type="entry name" value="Ankyrin repeat"/>
    <property type="match status" value="1"/>
</dbReference>
<dbReference type="PROSITE" id="PS50088">
    <property type="entry name" value="ANK_REPEAT"/>
    <property type="match status" value="2"/>
</dbReference>
<comment type="caution">
    <text evidence="3">The sequence shown here is derived from an EMBL/GenBank/DDBJ whole genome shotgun (WGS) entry which is preliminary data.</text>
</comment>
<dbReference type="InterPro" id="IPR002110">
    <property type="entry name" value="Ankyrin_rpt"/>
</dbReference>
<dbReference type="SMART" id="SM00248">
    <property type="entry name" value="ANK"/>
    <property type="match status" value="3"/>
</dbReference>
<evidence type="ECO:0000256" key="1">
    <source>
        <dbReference type="PROSITE-ProRule" id="PRU00023"/>
    </source>
</evidence>
<keyword evidence="1" id="KW-0040">ANK repeat</keyword>
<dbReference type="OrthoDB" id="4827574at2"/>